<dbReference type="GO" id="GO:0045202">
    <property type="term" value="C:synapse"/>
    <property type="evidence" value="ECO:0007669"/>
    <property type="project" value="GOC"/>
</dbReference>
<evidence type="ECO:0000313" key="4">
    <source>
        <dbReference type="Proteomes" id="UP000499080"/>
    </source>
</evidence>
<evidence type="ECO:0000256" key="2">
    <source>
        <dbReference type="SAM" id="MobiDB-lite"/>
    </source>
</evidence>
<dbReference type="GO" id="GO:0007005">
    <property type="term" value="P:mitochondrion organization"/>
    <property type="evidence" value="ECO:0007669"/>
    <property type="project" value="InterPro"/>
</dbReference>
<dbReference type="PANTHER" id="PTHR36170:SF1">
    <property type="entry name" value="CENTROSOMAL PROTEIN OF 89 KDA"/>
    <property type="match status" value="1"/>
</dbReference>
<dbReference type="AlphaFoldDB" id="A0A4Y2DJM8"/>
<dbReference type="InterPro" id="IPR033545">
    <property type="entry name" value="CEP89"/>
</dbReference>
<evidence type="ECO:0000313" key="3">
    <source>
        <dbReference type="EMBL" id="GBM16198.1"/>
    </source>
</evidence>
<protein>
    <recommendedName>
        <fullName evidence="5">Centrosomal protein</fullName>
    </recommendedName>
</protein>
<sequence>MPEHLESNSTDKQFQAVPSHQECNESIYSTITDLGQQDNPEVSLKSDSDESLNSTKNEIPPTHIHKVEINQPVPSVESTSTIVKEPIYAKVDKQDKGKILIAKLTDENRQLKEKAQELVKEARRTTFCPSKHTIWIPKYTYSRKNSNTERRYTLSNYNWNTQLESETRKEVKSLSERIQILVKEREALNEQIDLLQGEKKEILLKCNALSDGMRAMVSPKFHRKIIAEYKKLLNESKQKHEEEIKEYRQKCEVLEEANRSLTMEAKEIKDEIGSYQIRMETLSSAHQKLLQEKNELSDQLEESKQLEQENQKLLLSLLKITENLAMERDVLLNKVFYQDNQQKELQSTVIDYSVSVGRLQEHISNISKENFQELTKLQSRKYNQEESVQEIYSKQLDILREKVLSQNNSIIQLESEKRKLEMQLENVWDASYEDVKKYLNTKIFSNI</sequence>
<keyword evidence="1" id="KW-0175">Coiled coil</keyword>
<accession>A0A4Y2DJM8</accession>
<dbReference type="GO" id="GO:0097539">
    <property type="term" value="C:ciliary transition fiber"/>
    <property type="evidence" value="ECO:0007669"/>
    <property type="project" value="TreeGrafter"/>
</dbReference>
<dbReference type="EMBL" id="BGPR01000369">
    <property type="protein sequence ID" value="GBM16198.1"/>
    <property type="molecule type" value="Genomic_DNA"/>
</dbReference>
<keyword evidence="4" id="KW-1185">Reference proteome</keyword>
<evidence type="ECO:0008006" key="5">
    <source>
        <dbReference type="Google" id="ProtNLM"/>
    </source>
</evidence>
<dbReference type="GO" id="GO:0005814">
    <property type="term" value="C:centriole"/>
    <property type="evidence" value="ECO:0007669"/>
    <property type="project" value="InterPro"/>
</dbReference>
<feature type="coiled-coil region" evidence="1">
    <location>
        <begin position="396"/>
        <end position="423"/>
    </location>
</feature>
<proteinExistence type="predicted"/>
<dbReference type="OrthoDB" id="6622877at2759"/>
<feature type="compositionally biased region" description="Polar residues" evidence="2">
    <location>
        <begin position="7"/>
        <end position="18"/>
    </location>
</feature>
<dbReference type="PANTHER" id="PTHR36170">
    <property type="entry name" value="CENTROSOMAL PROTEIN OF 89 KDA"/>
    <property type="match status" value="1"/>
</dbReference>
<name>A0A4Y2DJM8_ARAVE</name>
<dbReference type="GO" id="GO:0060271">
    <property type="term" value="P:cilium assembly"/>
    <property type="evidence" value="ECO:0007669"/>
    <property type="project" value="InterPro"/>
</dbReference>
<feature type="coiled-coil region" evidence="1">
    <location>
        <begin position="164"/>
        <end position="323"/>
    </location>
</feature>
<feature type="region of interest" description="Disordered" evidence="2">
    <location>
        <begin position="34"/>
        <end position="72"/>
    </location>
</feature>
<comment type="caution">
    <text evidence="3">The sequence shown here is derived from an EMBL/GenBank/DDBJ whole genome shotgun (WGS) entry which is preliminary data.</text>
</comment>
<organism evidence="3 4">
    <name type="scientific">Araneus ventricosus</name>
    <name type="common">Orbweaver spider</name>
    <name type="synonym">Epeira ventricosa</name>
    <dbReference type="NCBI Taxonomy" id="182803"/>
    <lineage>
        <taxon>Eukaryota</taxon>
        <taxon>Metazoa</taxon>
        <taxon>Ecdysozoa</taxon>
        <taxon>Arthropoda</taxon>
        <taxon>Chelicerata</taxon>
        <taxon>Arachnida</taxon>
        <taxon>Araneae</taxon>
        <taxon>Araneomorphae</taxon>
        <taxon>Entelegynae</taxon>
        <taxon>Araneoidea</taxon>
        <taxon>Araneidae</taxon>
        <taxon>Araneus</taxon>
    </lineage>
</organism>
<dbReference type="Proteomes" id="UP000499080">
    <property type="component" value="Unassembled WGS sequence"/>
</dbReference>
<dbReference type="GO" id="GO:0007268">
    <property type="term" value="P:chemical synaptic transmission"/>
    <property type="evidence" value="ECO:0007669"/>
    <property type="project" value="InterPro"/>
</dbReference>
<gene>
    <name evidence="3" type="ORF">AVEN_126458_1</name>
</gene>
<reference evidence="3 4" key="1">
    <citation type="journal article" date="2019" name="Sci. Rep.">
        <title>Orb-weaving spider Araneus ventricosus genome elucidates the spidroin gene catalogue.</title>
        <authorList>
            <person name="Kono N."/>
            <person name="Nakamura H."/>
            <person name="Ohtoshi R."/>
            <person name="Moran D.A.P."/>
            <person name="Shinohara A."/>
            <person name="Yoshida Y."/>
            <person name="Fujiwara M."/>
            <person name="Mori M."/>
            <person name="Tomita M."/>
            <person name="Arakawa K."/>
        </authorList>
    </citation>
    <scope>NUCLEOTIDE SEQUENCE [LARGE SCALE GENOMIC DNA]</scope>
</reference>
<feature type="region of interest" description="Disordered" evidence="2">
    <location>
        <begin position="1"/>
        <end position="21"/>
    </location>
</feature>
<evidence type="ECO:0000256" key="1">
    <source>
        <dbReference type="SAM" id="Coils"/>
    </source>
</evidence>